<reference evidence="3" key="1">
    <citation type="submission" date="2020-08" db="EMBL/GenBank/DDBJ databases">
        <title>Multicomponent nature underlies the extraordinary mechanical properties of spider dragline silk.</title>
        <authorList>
            <person name="Kono N."/>
            <person name="Nakamura H."/>
            <person name="Mori M."/>
            <person name="Yoshida Y."/>
            <person name="Ohtoshi R."/>
            <person name="Malay A.D."/>
            <person name="Moran D.A.P."/>
            <person name="Tomita M."/>
            <person name="Numata K."/>
            <person name="Arakawa K."/>
        </authorList>
    </citation>
    <scope>NUCLEOTIDE SEQUENCE</scope>
</reference>
<feature type="region of interest" description="Disordered" evidence="1">
    <location>
        <begin position="127"/>
        <end position="200"/>
    </location>
</feature>
<dbReference type="InterPro" id="IPR006579">
    <property type="entry name" value="Pre_C2HC_dom"/>
</dbReference>
<keyword evidence="4" id="KW-1185">Reference proteome</keyword>
<evidence type="ECO:0000259" key="2">
    <source>
        <dbReference type="SMART" id="SM00596"/>
    </source>
</evidence>
<name>A0A8X6IG87_9ARAC</name>
<protein>
    <recommendedName>
        <fullName evidence="2">Pre-C2HC domain-containing protein</fullName>
    </recommendedName>
</protein>
<accession>A0A8X6IG87</accession>
<dbReference type="AlphaFoldDB" id="A0A8X6IG87"/>
<feature type="compositionally biased region" description="Basic and acidic residues" evidence="1">
    <location>
        <begin position="69"/>
        <end position="82"/>
    </location>
</feature>
<proteinExistence type="predicted"/>
<evidence type="ECO:0000256" key="1">
    <source>
        <dbReference type="SAM" id="MobiDB-lite"/>
    </source>
</evidence>
<dbReference type="SMART" id="SM00596">
    <property type="entry name" value="PRE_C2HC"/>
    <property type="match status" value="1"/>
</dbReference>
<dbReference type="EMBL" id="BMAV01025495">
    <property type="protein sequence ID" value="GFS41917.1"/>
    <property type="molecule type" value="Genomic_DNA"/>
</dbReference>
<dbReference type="Pfam" id="PF07530">
    <property type="entry name" value="PRE_C2HC"/>
    <property type="match status" value="1"/>
</dbReference>
<dbReference type="OrthoDB" id="8123891at2759"/>
<organism evidence="3 4">
    <name type="scientific">Trichonephila inaurata madagascariensis</name>
    <dbReference type="NCBI Taxonomy" id="2747483"/>
    <lineage>
        <taxon>Eukaryota</taxon>
        <taxon>Metazoa</taxon>
        <taxon>Ecdysozoa</taxon>
        <taxon>Arthropoda</taxon>
        <taxon>Chelicerata</taxon>
        <taxon>Arachnida</taxon>
        <taxon>Araneae</taxon>
        <taxon>Araneomorphae</taxon>
        <taxon>Entelegynae</taxon>
        <taxon>Araneoidea</taxon>
        <taxon>Nephilidae</taxon>
        <taxon>Trichonephila</taxon>
        <taxon>Trichonephila inaurata</taxon>
    </lineage>
</organism>
<feature type="domain" description="Pre-C2HC" evidence="2">
    <location>
        <begin position="3"/>
        <end position="72"/>
    </location>
</feature>
<evidence type="ECO:0000313" key="3">
    <source>
        <dbReference type="EMBL" id="GFS41917.1"/>
    </source>
</evidence>
<dbReference type="Proteomes" id="UP000886998">
    <property type="component" value="Unassembled WGS sequence"/>
</dbReference>
<feature type="region of interest" description="Disordered" evidence="1">
    <location>
        <begin position="69"/>
        <end position="89"/>
    </location>
</feature>
<comment type="caution">
    <text evidence="3">The sequence shown here is derived from an EMBL/GenBank/DDBJ whole genome shotgun (WGS) entry which is preliminary data.</text>
</comment>
<sequence length="200" mass="22333">MPVEDIVKELEEVGIHPEECKVMISRRTGLPMPLFSVFLERTLDNKNSYNLKELCSMKIKKPELREVRKAPSDKGLHQDTCGRTDVLPLPQGKHPANYIGCPRNPLNRPPPPPKVNFWEERARKKQEMLEAAKAKSNLQAQPPNLAPAQAEETTSSTKPQAPPSFTRDTSRTTPVGPQASSHQQSSPIDIFAQVNGPEVR</sequence>
<feature type="compositionally biased region" description="Low complexity" evidence="1">
    <location>
        <begin position="137"/>
        <end position="150"/>
    </location>
</feature>
<feature type="compositionally biased region" description="Polar residues" evidence="1">
    <location>
        <begin position="171"/>
        <end position="187"/>
    </location>
</feature>
<evidence type="ECO:0000313" key="4">
    <source>
        <dbReference type="Proteomes" id="UP000886998"/>
    </source>
</evidence>
<gene>
    <name evidence="3" type="ORF">TNIN_20341</name>
</gene>